<accession>A0A2H0TEU3</accession>
<dbReference type="Proteomes" id="UP000229383">
    <property type="component" value="Unassembled WGS sequence"/>
</dbReference>
<dbReference type="AlphaFoldDB" id="A0A2H0TEU3"/>
<dbReference type="EMBL" id="PFCN01000039">
    <property type="protein sequence ID" value="PIR70067.1"/>
    <property type="molecule type" value="Genomic_DNA"/>
</dbReference>
<comment type="caution">
    <text evidence="1">The sequence shown here is derived from an EMBL/GenBank/DDBJ whole genome shotgun (WGS) entry which is preliminary data.</text>
</comment>
<gene>
    <name evidence="1" type="ORF">COU46_03535</name>
</gene>
<organism evidence="1 2">
    <name type="scientific">Candidatus Niyogibacteria bacterium CG10_big_fil_rev_8_21_14_0_10_42_19</name>
    <dbReference type="NCBI Taxonomy" id="1974725"/>
    <lineage>
        <taxon>Bacteria</taxon>
        <taxon>Candidatus Niyogiibacteriota</taxon>
    </lineage>
</organism>
<sequence length="120" mass="14354">MKTVLKARKNLERIKDIEKRLYEKELTAVKKVFLLCPKCRKKSRLEAWTFIQNKYYVRPYSCNGGDYWVNEKTKMCYIKCPECAETLRIYDHPEINKIVTLVGKETYKVDKIFCIIAVNY</sequence>
<evidence type="ECO:0000313" key="1">
    <source>
        <dbReference type="EMBL" id="PIR70067.1"/>
    </source>
</evidence>
<name>A0A2H0TEU3_9BACT</name>
<reference evidence="2" key="1">
    <citation type="submission" date="2017-09" db="EMBL/GenBank/DDBJ databases">
        <title>Depth-based differentiation of microbial function through sediment-hosted aquifers and enrichment of novel symbionts in the deep terrestrial subsurface.</title>
        <authorList>
            <person name="Probst A.J."/>
            <person name="Ladd B."/>
            <person name="Jarett J.K."/>
            <person name="Geller-Mcgrath D.E."/>
            <person name="Sieber C.M.K."/>
            <person name="Emerson J.B."/>
            <person name="Anantharaman K."/>
            <person name="Thomas B.C."/>
            <person name="Malmstrom R."/>
            <person name="Stieglmeier M."/>
            <person name="Klingl A."/>
            <person name="Woyke T."/>
            <person name="Ryan C.M."/>
            <person name="Banfield J.F."/>
        </authorList>
    </citation>
    <scope>NUCLEOTIDE SEQUENCE [LARGE SCALE GENOMIC DNA]</scope>
</reference>
<protein>
    <submittedName>
        <fullName evidence="1">Uncharacterized protein</fullName>
    </submittedName>
</protein>
<proteinExistence type="predicted"/>
<evidence type="ECO:0000313" key="2">
    <source>
        <dbReference type="Proteomes" id="UP000229383"/>
    </source>
</evidence>